<gene>
    <name evidence="2" type="ORF">HLUCCA11_01955</name>
</gene>
<dbReference type="NCBIfam" id="TIGR02122">
    <property type="entry name" value="TRAP_TAXI"/>
    <property type="match status" value="1"/>
</dbReference>
<dbReference type="Gene3D" id="3.40.190.10">
    <property type="entry name" value="Periplasmic binding protein-like II"/>
    <property type="match status" value="2"/>
</dbReference>
<evidence type="ECO:0000313" key="2">
    <source>
        <dbReference type="EMBL" id="KPQ37217.1"/>
    </source>
</evidence>
<dbReference type="CDD" id="cd13520">
    <property type="entry name" value="PBP2_TAXI_TRAP"/>
    <property type="match status" value="1"/>
</dbReference>
<reference evidence="2 3" key="1">
    <citation type="submission" date="2015-09" db="EMBL/GenBank/DDBJ databases">
        <title>Identification and resolution of microdiversity through metagenomic sequencing of parallel consortia.</title>
        <authorList>
            <person name="Nelson W.C."/>
            <person name="Romine M.F."/>
            <person name="Lindemann S.R."/>
        </authorList>
    </citation>
    <scope>NUCLEOTIDE SEQUENCE [LARGE SCALE GENOMIC DNA]</scope>
    <source>
        <strain evidence="2">Ana</strain>
    </source>
</reference>
<keyword evidence="1" id="KW-0472">Membrane</keyword>
<sequence>MSLIGLSIVAAATFAVLLLRSRQQVHVVQLATGGKTGEYYAFGEAIAQITHKHHPDIQIEVLEAPGSGQNMNNVQTGAVDIALVQSDTPIQPAVKAIALLYPELFHLIASKEANIQSMDDLAGKRIALMPVGSGSYELFWPLAKHYGLSEAAFDAQPLPPDAAHEALMKGEVDALFRIIGLGNPAVGDLLKTARFELVPIDRIGALQLNQPYLKSTVIPQGSYDGSQPVPPEDLSVIAVNALLVANEAVEPEIIQAITSVLYEHRNELITINPRAASIQSPEASQNLGFPLHPGAKAYYTQDNPPFLVEYAEAMGLVLSLSILGFSGIWQFRLWLIGRQKNRADDYNLEILTLIEQVEQAKTFQELQTLRQALFSILRQVVVDLDVDKISPESFQSFTFPWEVAMTTLHHQEVAVRQAEKSPGYSHQLPQD</sequence>
<proteinExistence type="predicted"/>
<keyword evidence="1" id="KW-0812">Transmembrane</keyword>
<dbReference type="Proteomes" id="UP000050465">
    <property type="component" value="Unassembled WGS sequence"/>
</dbReference>
<dbReference type="SUPFAM" id="SSF53850">
    <property type="entry name" value="Periplasmic binding protein-like II"/>
    <property type="match status" value="1"/>
</dbReference>
<feature type="transmembrane region" description="Helical" evidence="1">
    <location>
        <begin position="313"/>
        <end position="335"/>
    </location>
</feature>
<evidence type="ECO:0000256" key="1">
    <source>
        <dbReference type="SAM" id="Phobius"/>
    </source>
</evidence>
<dbReference type="Pfam" id="PF16868">
    <property type="entry name" value="NMT1_3"/>
    <property type="match status" value="1"/>
</dbReference>
<organism evidence="2 3">
    <name type="scientific">Phormidesmis priestleyi Ana</name>
    <dbReference type="NCBI Taxonomy" id="1666911"/>
    <lineage>
        <taxon>Bacteria</taxon>
        <taxon>Bacillati</taxon>
        <taxon>Cyanobacteriota</taxon>
        <taxon>Cyanophyceae</taxon>
        <taxon>Leptolyngbyales</taxon>
        <taxon>Leptolyngbyaceae</taxon>
        <taxon>Phormidesmis</taxon>
    </lineage>
</organism>
<dbReference type="PANTHER" id="PTHR42941">
    <property type="entry name" value="SLL1037 PROTEIN"/>
    <property type="match status" value="1"/>
</dbReference>
<accession>A0A0P7Z2P0</accession>
<dbReference type="AlphaFoldDB" id="A0A0P7Z2P0"/>
<protein>
    <submittedName>
        <fullName evidence="2">TRAP-type uncharacterized transport system, periplasmic component</fullName>
    </submittedName>
</protein>
<dbReference type="PANTHER" id="PTHR42941:SF1">
    <property type="entry name" value="SLL1037 PROTEIN"/>
    <property type="match status" value="1"/>
</dbReference>
<name>A0A0P7Z2P0_9CYAN</name>
<evidence type="ECO:0000313" key="3">
    <source>
        <dbReference type="Proteomes" id="UP000050465"/>
    </source>
</evidence>
<keyword evidence="1" id="KW-1133">Transmembrane helix</keyword>
<dbReference type="InterPro" id="IPR011852">
    <property type="entry name" value="TRAP_TAXI"/>
</dbReference>
<dbReference type="PATRIC" id="fig|1666911.3.peg.1619"/>
<comment type="caution">
    <text evidence="2">The sequence shown here is derived from an EMBL/GenBank/DDBJ whole genome shotgun (WGS) entry which is preliminary data.</text>
</comment>
<dbReference type="EMBL" id="LJZR01000002">
    <property type="protein sequence ID" value="KPQ37217.1"/>
    <property type="molecule type" value="Genomic_DNA"/>
</dbReference>
<dbReference type="STRING" id="1666911.HLUCCA11_01955"/>